<keyword evidence="5" id="KW-0274">FAD</keyword>
<dbReference type="Pfam" id="PF04030">
    <property type="entry name" value="ALO"/>
    <property type="match status" value="1"/>
</dbReference>
<evidence type="ECO:0000256" key="2">
    <source>
        <dbReference type="ARBA" id="ARBA00004370"/>
    </source>
</evidence>
<evidence type="ECO:0000256" key="7">
    <source>
        <dbReference type="ARBA" id="ARBA00023136"/>
    </source>
</evidence>
<dbReference type="GO" id="GO:0003885">
    <property type="term" value="F:D-arabinono-1,4-lactone oxidase activity"/>
    <property type="evidence" value="ECO:0007669"/>
    <property type="project" value="InterPro"/>
</dbReference>
<evidence type="ECO:0000256" key="5">
    <source>
        <dbReference type="ARBA" id="ARBA00022827"/>
    </source>
</evidence>
<dbReference type="GO" id="GO:0071949">
    <property type="term" value="F:FAD binding"/>
    <property type="evidence" value="ECO:0007669"/>
    <property type="project" value="InterPro"/>
</dbReference>
<dbReference type="Pfam" id="PF01565">
    <property type="entry name" value="FAD_binding_4"/>
    <property type="match status" value="1"/>
</dbReference>
<dbReference type="AlphaFoldDB" id="A0A9W5PYH5"/>
<evidence type="ECO:0000256" key="1">
    <source>
        <dbReference type="ARBA" id="ARBA00001974"/>
    </source>
</evidence>
<dbReference type="InterPro" id="IPR016171">
    <property type="entry name" value="Vanillyl_alc_oxidase_C-sub2"/>
</dbReference>
<dbReference type="Gene3D" id="3.30.43.10">
    <property type="entry name" value="Uridine Diphospho-n-acetylenolpyruvylglucosamine Reductase, domain 2"/>
    <property type="match status" value="1"/>
</dbReference>
<sequence>MTFLNGKKIKKSMVWRNWAGNIHCRPKRVYTPNSEEELTNIIQNAAISGVRVKVVGAGHSCSEIAVSDESYFISMEHLNHLVAIDKISGLVTVQAGIKLADLNEVLDEHNLALPNLGAIDEQSIAGAINTGTHGTGMCFGTIASFVVELQLLLANGNIITCSSTENSDIFHAARVGLGSLGVITRVTLACVPAFNLNIEECPTKLKDTIDNLDQYLKSERFGFWWFPHTDMVRLWIAQHTDISSRRKNNRFLDWIRDVLILNRGHEVALLIAAGYPSLIPYINRFIQKCFFNRPKSRVVRSMDGFRHTILVRQVVLEYAIPLSSTAEALYGMKNLIKDHCYKVHHPIDVRFGGSDDSWLSPAQGRDTCYIGIIMYRPFGREIPYENYFKDVDNLFARLGGRPHWGKVHYRSAKDLRSMYPYWNEFLTLRQLLDPEGMFLNDYLERVFGIGG</sequence>
<evidence type="ECO:0000313" key="9">
    <source>
        <dbReference type="EMBL" id="EOO61928.1"/>
    </source>
</evidence>
<dbReference type="InterPro" id="IPR030654">
    <property type="entry name" value="Sugar_lactone_oxidase"/>
</dbReference>
<dbReference type="NCBIfam" id="TIGR01679">
    <property type="entry name" value="bact_FAD_ox"/>
    <property type="match status" value="1"/>
</dbReference>
<gene>
    <name evidence="9" type="ORF">IKE_05830</name>
</gene>
<dbReference type="GO" id="GO:0016020">
    <property type="term" value="C:membrane"/>
    <property type="evidence" value="ECO:0007669"/>
    <property type="project" value="UniProtKB-SubCell"/>
</dbReference>
<evidence type="ECO:0000256" key="3">
    <source>
        <dbReference type="ARBA" id="ARBA00005466"/>
    </source>
</evidence>
<dbReference type="InterPro" id="IPR036318">
    <property type="entry name" value="FAD-bd_PCMH-like_sf"/>
</dbReference>
<evidence type="ECO:0000313" key="10">
    <source>
        <dbReference type="Proteomes" id="UP000014023"/>
    </source>
</evidence>
<dbReference type="Gene3D" id="3.30.70.2520">
    <property type="match status" value="1"/>
</dbReference>
<dbReference type="InterPro" id="IPR010031">
    <property type="entry name" value="FAD_lactone_oxidase-like"/>
</dbReference>
<dbReference type="Gene3D" id="1.10.45.10">
    <property type="entry name" value="Vanillyl-alcohol Oxidase, Chain A, domain 4"/>
    <property type="match status" value="1"/>
</dbReference>
<dbReference type="InterPro" id="IPR016169">
    <property type="entry name" value="FAD-bd_PCMH_sub2"/>
</dbReference>
<name>A0A9W5PYH5_BACCE</name>
<reference evidence="9 10" key="1">
    <citation type="submission" date="2012-12" db="EMBL/GenBank/DDBJ databases">
        <title>The Genome Sequence of Bacillus cereus VD196.</title>
        <authorList>
            <consortium name="The Broad Institute Genome Sequencing Platform"/>
            <consortium name="The Broad Institute Genome Sequencing Center for Infectious Disease"/>
            <person name="Feldgarden M."/>
            <person name="Van der Auwera G.A."/>
            <person name="Mahillon J."/>
            <person name="Duprez V."/>
            <person name="Timmery S."/>
            <person name="Mattelet C."/>
            <person name="Dierick K."/>
            <person name="Sun M."/>
            <person name="Yu Z."/>
            <person name="Zhu L."/>
            <person name="Hu X."/>
            <person name="Shank E.B."/>
            <person name="Swiecicka I."/>
            <person name="Hansen B.M."/>
            <person name="Andrup L."/>
            <person name="Walker B."/>
            <person name="Young S.K."/>
            <person name="Zeng Q."/>
            <person name="Gargeya S."/>
            <person name="Fitzgerald M."/>
            <person name="Haas B."/>
            <person name="Abouelleil A."/>
            <person name="Alvarado L."/>
            <person name="Arachchi H.M."/>
            <person name="Berlin A.M."/>
            <person name="Chapman S.B."/>
            <person name="Dewar J."/>
            <person name="Goldberg J."/>
            <person name="Griggs A."/>
            <person name="Gujja S."/>
            <person name="Hansen M."/>
            <person name="Howarth C."/>
            <person name="Imamovic A."/>
            <person name="Larimer J."/>
            <person name="McCowan C."/>
            <person name="Murphy C."/>
            <person name="Neiman D."/>
            <person name="Pearson M."/>
            <person name="Priest M."/>
            <person name="Roberts A."/>
            <person name="Saif S."/>
            <person name="Shea T."/>
            <person name="Sisk P."/>
            <person name="Sykes S."/>
            <person name="Wortman J."/>
            <person name="Nusbaum C."/>
            <person name="Birren B."/>
        </authorList>
    </citation>
    <scope>NUCLEOTIDE SEQUENCE [LARGE SCALE GENOMIC DNA]</scope>
    <source>
        <strain evidence="9 10">VD196</strain>
    </source>
</reference>
<dbReference type="PIRSF" id="PIRSF000136">
    <property type="entry name" value="LGO_GLO"/>
    <property type="match status" value="1"/>
</dbReference>
<dbReference type="InterPro" id="IPR006094">
    <property type="entry name" value="Oxid_FAD_bind_N"/>
</dbReference>
<dbReference type="SUPFAM" id="SSF56176">
    <property type="entry name" value="FAD-binding/transporter-associated domain-like"/>
    <property type="match status" value="1"/>
</dbReference>
<dbReference type="NCBIfam" id="TIGR01678">
    <property type="entry name" value="FAD_lactone_ox"/>
    <property type="match status" value="1"/>
</dbReference>
<comment type="cofactor">
    <cofactor evidence="1">
        <name>FAD</name>
        <dbReference type="ChEBI" id="CHEBI:57692"/>
    </cofactor>
</comment>
<dbReference type="Gene3D" id="3.30.465.10">
    <property type="match status" value="1"/>
</dbReference>
<keyword evidence="7" id="KW-0472">Membrane</keyword>
<dbReference type="PANTHER" id="PTHR43762:SF1">
    <property type="entry name" value="D-ARABINONO-1,4-LACTONE OXIDASE"/>
    <property type="match status" value="1"/>
</dbReference>
<comment type="caution">
    <text evidence="9">The sequence shown here is derived from an EMBL/GenBank/DDBJ whole genome shotgun (WGS) entry which is preliminary data.</text>
</comment>
<keyword evidence="4" id="KW-0285">Flavoprotein</keyword>
<protein>
    <submittedName>
        <fullName evidence="9">Sugar 1,4-lactone oxidase</fullName>
    </submittedName>
</protein>
<dbReference type="InterPro" id="IPR016166">
    <property type="entry name" value="FAD-bd_PCMH"/>
</dbReference>
<evidence type="ECO:0000256" key="4">
    <source>
        <dbReference type="ARBA" id="ARBA00022630"/>
    </source>
</evidence>
<evidence type="ECO:0000259" key="8">
    <source>
        <dbReference type="PROSITE" id="PS51387"/>
    </source>
</evidence>
<dbReference type="PANTHER" id="PTHR43762">
    <property type="entry name" value="L-GULONOLACTONE OXIDASE"/>
    <property type="match status" value="1"/>
</dbReference>
<evidence type="ECO:0000256" key="6">
    <source>
        <dbReference type="ARBA" id="ARBA00023002"/>
    </source>
</evidence>
<dbReference type="Proteomes" id="UP000014023">
    <property type="component" value="Unassembled WGS sequence"/>
</dbReference>
<keyword evidence="6" id="KW-0560">Oxidoreductase</keyword>
<dbReference type="InterPro" id="IPR016167">
    <property type="entry name" value="FAD-bd_PCMH_sub1"/>
</dbReference>
<proteinExistence type="inferred from homology"/>
<dbReference type="EMBL" id="AHFL01000060">
    <property type="protein sequence ID" value="EOO61928.1"/>
    <property type="molecule type" value="Genomic_DNA"/>
</dbReference>
<comment type="similarity">
    <text evidence="3">Belongs to the oxygen-dependent FAD-linked oxidoreductase family.</text>
</comment>
<dbReference type="InterPro" id="IPR007173">
    <property type="entry name" value="ALO_C"/>
</dbReference>
<organism evidence="9 10">
    <name type="scientific">Bacillus cereus VD196</name>
    <dbReference type="NCBI Taxonomy" id="1053243"/>
    <lineage>
        <taxon>Bacteria</taxon>
        <taxon>Bacillati</taxon>
        <taxon>Bacillota</taxon>
        <taxon>Bacilli</taxon>
        <taxon>Bacillales</taxon>
        <taxon>Bacillaceae</taxon>
        <taxon>Bacillus</taxon>
        <taxon>Bacillus cereus group</taxon>
    </lineage>
</organism>
<dbReference type="PROSITE" id="PS51387">
    <property type="entry name" value="FAD_PCMH"/>
    <property type="match status" value="1"/>
</dbReference>
<feature type="domain" description="FAD-binding PCMH-type" evidence="8">
    <location>
        <begin position="22"/>
        <end position="193"/>
    </location>
</feature>
<comment type="subcellular location">
    <subcellularLocation>
        <location evidence="2">Membrane</location>
    </subcellularLocation>
</comment>
<accession>A0A9W5PYH5</accession>